<evidence type="ECO:0000256" key="5">
    <source>
        <dbReference type="ARBA" id="ARBA00023015"/>
    </source>
</evidence>
<dbReference type="InterPro" id="IPR016827">
    <property type="entry name" value="Ada2/TADA2"/>
</dbReference>
<dbReference type="Pfam" id="PF00249">
    <property type="entry name" value="Myb_DNA-binding"/>
    <property type="match status" value="1"/>
</dbReference>
<evidence type="ECO:0000313" key="15">
    <source>
        <dbReference type="EMBL" id="KIP06108.1"/>
    </source>
</evidence>
<dbReference type="PANTHER" id="PTHR12374:SF20">
    <property type="entry name" value="TRANSCRIPTIONAL ADAPTER 2-ALPHA"/>
    <property type="match status" value="1"/>
</dbReference>
<keyword evidence="7 8" id="KW-0539">Nucleus</keyword>
<dbReference type="InterPro" id="IPR009057">
    <property type="entry name" value="Homeodomain-like_sf"/>
</dbReference>
<dbReference type="Pfam" id="PF04433">
    <property type="entry name" value="SWIRM"/>
    <property type="match status" value="1"/>
</dbReference>
<dbReference type="GO" id="GO:0006357">
    <property type="term" value="P:regulation of transcription by RNA polymerase II"/>
    <property type="evidence" value="ECO:0007669"/>
    <property type="project" value="InterPro"/>
</dbReference>
<dbReference type="CDD" id="cd02335">
    <property type="entry name" value="ZZ_ADA2"/>
    <property type="match status" value="1"/>
</dbReference>
<evidence type="ECO:0000256" key="3">
    <source>
        <dbReference type="ARBA" id="ARBA00022771"/>
    </source>
</evidence>
<dbReference type="InterPro" id="IPR043145">
    <property type="entry name" value="Znf_ZZ_sf"/>
</dbReference>
<keyword evidence="5 8" id="KW-0805">Transcription regulation</keyword>
<dbReference type="Proteomes" id="UP000053257">
    <property type="component" value="Unassembled WGS sequence"/>
</dbReference>
<dbReference type="SMART" id="SM00717">
    <property type="entry name" value="SANT"/>
    <property type="match status" value="1"/>
</dbReference>
<dbReference type="EMBL" id="KN840525">
    <property type="protein sequence ID" value="KIP06108.1"/>
    <property type="molecule type" value="Genomic_DNA"/>
</dbReference>
<dbReference type="FunFam" id="1.10.10.60:FF:000115">
    <property type="entry name" value="Transcriptional adapter 2"/>
    <property type="match status" value="1"/>
</dbReference>
<name>A0A0C3PJ47_PHLG1</name>
<keyword evidence="6 8" id="KW-0804">Transcription</keyword>
<gene>
    <name evidence="15" type="ORF">PHLGIDRAFT_30619</name>
</gene>
<reference evidence="15 16" key="1">
    <citation type="journal article" date="2014" name="PLoS Genet.">
        <title>Analysis of the Phlebiopsis gigantea genome, transcriptome and secretome provides insight into its pioneer colonization strategies of wood.</title>
        <authorList>
            <person name="Hori C."/>
            <person name="Ishida T."/>
            <person name="Igarashi K."/>
            <person name="Samejima M."/>
            <person name="Suzuki H."/>
            <person name="Master E."/>
            <person name="Ferreira P."/>
            <person name="Ruiz-Duenas F.J."/>
            <person name="Held B."/>
            <person name="Canessa P."/>
            <person name="Larrondo L.F."/>
            <person name="Schmoll M."/>
            <person name="Druzhinina I.S."/>
            <person name="Kubicek C.P."/>
            <person name="Gaskell J.A."/>
            <person name="Kersten P."/>
            <person name="St John F."/>
            <person name="Glasner J."/>
            <person name="Sabat G."/>
            <person name="Splinter BonDurant S."/>
            <person name="Syed K."/>
            <person name="Yadav J."/>
            <person name="Mgbeahuruike A.C."/>
            <person name="Kovalchuk A."/>
            <person name="Asiegbu F.O."/>
            <person name="Lackner G."/>
            <person name="Hoffmeister D."/>
            <person name="Rencoret J."/>
            <person name="Gutierrez A."/>
            <person name="Sun H."/>
            <person name="Lindquist E."/>
            <person name="Barry K."/>
            <person name="Riley R."/>
            <person name="Grigoriev I.V."/>
            <person name="Henrissat B."/>
            <person name="Kues U."/>
            <person name="Berka R.M."/>
            <person name="Martinez A.T."/>
            <person name="Covert S.F."/>
            <person name="Blanchette R.A."/>
            <person name="Cullen D."/>
        </authorList>
    </citation>
    <scope>NUCLEOTIDE SEQUENCE [LARGE SCALE GENOMIC DNA]</scope>
    <source>
        <strain evidence="15 16">11061_1 CR5-6</strain>
    </source>
</reference>
<dbReference type="PROSITE" id="PS50135">
    <property type="entry name" value="ZF_ZZ_2"/>
    <property type="match status" value="1"/>
</dbReference>
<dbReference type="SUPFAM" id="SSF46689">
    <property type="entry name" value="Homeodomain-like"/>
    <property type="match status" value="2"/>
</dbReference>
<dbReference type="Gene3D" id="1.10.10.10">
    <property type="entry name" value="Winged helix-like DNA-binding domain superfamily/Winged helix DNA-binding domain"/>
    <property type="match status" value="1"/>
</dbReference>
<dbReference type="InterPro" id="IPR017884">
    <property type="entry name" value="SANT_dom"/>
</dbReference>
<evidence type="ECO:0000256" key="8">
    <source>
        <dbReference type="PIRNR" id="PIRNR025024"/>
    </source>
</evidence>
<dbReference type="PANTHER" id="PTHR12374">
    <property type="entry name" value="TRANSCRIPTIONAL ADAPTOR 2 ADA2 -RELATED"/>
    <property type="match status" value="1"/>
</dbReference>
<dbReference type="GO" id="GO:0003682">
    <property type="term" value="F:chromatin binding"/>
    <property type="evidence" value="ECO:0007669"/>
    <property type="project" value="TreeGrafter"/>
</dbReference>
<evidence type="ECO:0000256" key="7">
    <source>
        <dbReference type="ARBA" id="ARBA00023242"/>
    </source>
</evidence>
<dbReference type="OrthoDB" id="270417at2759"/>
<dbReference type="GO" id="GO:0005634">
    <property type="term" value="C:nucleus"/>
    <property type="evidence" value="ECO:0007669"/>
    <property type="project" value="UniProtKB-SubCell"/>
</dbReference>
<dbReference type="CDD" id="cd00167">
    <property type="entry name" value="SANT"/>
    <property type="match status" value="1"/>
</dbReference>
<evidence type="ECO:0000256" key="1">
    <source>
        <dbReference type="ARBA" id="ARBA00004123"/>
    </source>
</evidence>
<dbReference type="Gene3D" id="1.10.10.60">
    <property type="entry name" value="Homeodomain-like"/>
    <property type="match status" value="1"/>
</dbReference>
<proteinExistence type="predicted"/>
<dbReference type="PROSITE" id="PS50934">
    <property type="entry name" value="SWIRM"/>
    <property type="match status" value="1"/>
</dbReference>
<protein>
    <recommendedName>
        <fullName evidence="8">Transcriptional adapter 2</fullName>
    </recommendedName>
</protein>
<feature type="domain" description="SANT" evidence="14">
    <location>
        <begin position="86"/>
        <end position="138"/>
    </location>
</feature>
<feature type="compositionally biased region" description="Polar residues" evidence="10">
    <location>
        <begin position="437"/>
        <end position="453"/>
    </location>
</feature>
<organism evidence="15 16">
    <name type="scientific">Phlebiopsis gigantea (strain 11061_1 CR5-6)</name>
    <name type="common">White-rot fungus</name>
    <name type="synonym">Peniophora gigantea</name>
    <dbReference type="NCBI Taxonomy" id="745531"/>
    <lineage>
        <taxon>Eukaryota</taxon>
        <taxon>Fungi</taxon>
        <taxon>Dikarya</taxon>
        <taxon>Basidiomycota</taxon>
        <taxon>Agaricomycotina</taxon>
        <taxon>Agaricomycetes</taxon>
        <taxon>Polyporales</taxon>
        <taxon>Phanerochaetaceae</taxon>
        <taxon>Phlebiopsis</taxon>
    </lineage>
</organism>
<accession>A0A0C3PJ47</accession>
<evidence type="ECO:0000256" key="6">
    <source>
        <dbReference type="ARBA" id="ARBA00023163"/>
    </source>
</evidence>
<feature type="compositionally biased region" description="Polar residues" evidence="10">
    <location>
        <begin position="466"/>
        <end position="481"/>
    </location>
</feature>
<evidence type="ECO:0000259" key="13">
    <source>
        <dbReference type="PROSITE" id="PS50934"/>
    </source>
</evidence>
<dbReference type="STRING" id="745531.A0A0C3PJ47"/>
<evidence type="ECO:0000256" key="4">
    <source>
        <dbReference type="ARBA" id="ARBA00022833"/>
    </source>
</evidence>
<comment type="subcellular location">
    <subcellularLocation>
        <location evidence="1 8">Nucleus</location>
    </subcellularLocation>
</comment>
<dbReference type="InterPro" id="IPR000433">
    <property type="entry name" value="Znf_ZZ"/>
</dbReference>
<feature type="domain" description="ZZ-type" evidence="12">
    <location>
        <begin position="22"/>
        <end position="84"/>
    </location>
</feature>
<dbReference type="GO" id="GO:0003713">
    <property type="term" value="F:transcription coactivator activity"/>
    <property type="evidence" value="ECO:0007669"/>
    <property type="project" value="InterPro"/>
</dbReference>
<dbReference type="GO" id="GO:0006338">
    <property type="term" value="P:chromatin remodeling"/>
    <property type="evidence" value="ECO:0007669"/>
    <property type="project" value="TreeGrafter"/>
</dbReference>
<sequence length="494" mass="55707">MTITHRKRQHQPEEIQTVNEPGLQIQCDGCDSDLTHSIRIKCADPVCEEGDGVDICPPCFLSGKDIGPHHKKNHAYRVVELHSYPIFCEDWGADEELLLLEGISLQGLGNWQAIAEHIGTRTKEEVEKHYKSVYIESPDWPTPRMDQHFEVDPQEFQERKRRRIATMNSHPPPAPKAAPTSAPGNHEVATFLPGRLEFEHELDNEAEDLVKDLEFGPPPIETMDSLKFKITLLEMYQQRVDKRHEAKALMFDRGLLNYKQMQANEKKRPKDEKDIAQRLRPFARLQTSEDYEAFVADSIWEAMLRKRIQELQHYRRMGLTSAADIEKYEVDAAKRPSAAPLNLANSPYLHLLSPEEQTLCSSLRILPKPYLVIKETLVREYARRGGKLRRREARDLVKIDVNKTSRVWDFLVQAGFLRVGNTDPNVVAGAQDASRVSATPSLSASPSKESQIRSPKPPFAGAQLGPGTSLTFTSPATSFSSIPPGPSNAPGRSS</sequence>
<dbReference type="PROSITE" id="PS51293">
    <property type="entry name" value="SANT"/>
    <property type="match status" value="1"/>
</dbReference>
<evidence type="ECO:0000259" key="12">
    <source>
        <dbReference type="PROSITE" id="PS50135"/>
    </source>
</evidence>
<dbReference type="GO" id="GO:0070461">
    <property type="term" value="C:SAGA-type complex"/>
    <property type="evidence" value="ECO:0007669"/>
    <property type="project" value="TreeGrafter"/>
</dbReference>
<keyword evidence="3 9" id="KW-0863">Zinc-finger</keyword>
<dbReference type="Pfam" id="PF22941">
    <property type="entry name" value="TADA2A-like_3rd"/>
    <property type="match status" value="1"/>
</dbReference>
<dbReference type="Pfam" id="PF25299">
    <property type="entry name" value="ZZ_ADA2"/>
    <property type="match status" value="1"/>
</dbReference>
<evidence type="ECO:0000256" key="9">
    <source>
        <dbReference type="PROSITE-ProRule" id="PRU00228"/>
    </source>
</evidence>
<dbReference type="SUPFAM" id="SSF57850">
    <property type="entry name" value="RING/U-box"/>
    <property type="match status" value="1"/>
</dbReference>
<dbReference type="InterPro" id="IPR036388">
    <property type="entry name" value="WH-like_DNA-bd_sf"/>
</dbReference>
<dbReference type="InterPro" id="IPR007526">
    <property type="entry name" value="SWIRM"/>
</dbReference>
<dbReference type="AlphaFoldDB" id="A0A0C3PJ47"/>
<evidence type="ECO:0000256" key="10">
    <source>
        <dbReference type="SAM" id="MobiDB-lite"/>
    </source>
</evidence>
<dbReference type="GO" id="GO:0008270">
    <property type="term" value="F:zinc ion binding"/>
    <property type="evidence" value="ECO:0007669"/>
    <property type="project" value="UniProtKB-KW"/>
</dbReference>
<dbReference type="InterPro" id="IPR001005">
    <property type="entry name" value="SANT/Myb"/>
</dbReference>
<feature type="domain" description="SWIRM" evidence="13">
    <location>
        <begin position="332"/>
        <end position="428"/>
    </location>
</feature>
<dbReference type="PROSITE" id="PS50090">
    <property type="entry name" value="MYB_LIKE"/>
    <property type="match status" value="1"/>
</dbReference>
<evidence type="ECO:0000259" key="14">
    <source>
        <dbReference type="PROSITE" id="PS51293"/>
    </source>
</evidence>
<evidence type="ECO:0000313" key="16">
    <source>
        <dbReference type="Proteomes" id="UP000053257"/>
    </source>
</evidence>
<dbReference type="InterPro" id="IPR055141">
    <property type="entry name" value="TADA2A_B-like_dom"/>
</dbReference>
<dbReference type="InterPro" id="IPR041983">
    <property type="entry name" value="ADA2-like_ZZ"/>
</dbReference>
<evidence type="ECO:0000259" key="11">
    <source>
        <dbReference type="PROSITE" id="PS50090"/>
    </source>
</evidence>
<dbReference type="HOGENOM" id="CLU_018273_3_0_1"/>
<feature type="domain" description="Myb-like" evidence="11">
    <location>
        <begin position="91"/>
        <end position="134"/>
    </location>
</feature>
<evidence type="ECO:0000256" key="2">
    <source>
        <dbReference type="ARBA" id="ARBA00022723"/>
    </source>
</evidence>
<feature type="region of interest" description="Disordered" evidence="10">
    <location>
        <begin position="437"/>
        <end position="494"/>
    </location>
</feature>
<keyword evidence="4" id="KW-0862">Zinc</keyword>
<keyword evidence="2" id="KW-0479">Metal-binding</keyword>
<keyword evidence="16" id="KW-1185">Reference proteome</keyword>
<dbReference type="PIRSF" id="PIRSF025024">
    <property type="entry name" value="Transcriptional_adaptor_2"/>
    <property type="match status" value="1"/>
</dbReference>
<dbReference type="Gene3D" id="3.30.60.90">
    <property type="match status" value="1"/>
</dbReference>
<dbReference type="FunFam" id="1.10.10.10:FF:000087">
    <property type="entry name" value="Transcriptional adapter 2"/>
    <property type="match status" value="1"/>
</dbReference>